<feature type="transmembrane region" description="Helical" evidence="6">
    <location>
        <begin position="237"/>
        <end position="260"/>
    </location>
</feature>
<dbReference type="InterPro" id="IPR051611">
    <property type="entry name" value="ECF_transporter_component"/>
</dbReference>
<dbReference type="PANTHER" id="PTHR34857:SF2">
    <property type="entry name" value="SLL0384 PROTEIN"/>
    <property type="match status" value="1"/>
</dbReference>
<dbReference type="PANTHER" id="PTHR34857">
    <property type="entry name" value="SLL0384 PROTEIN"/>
    <property type="match status" value="1"/>
</dbReference>
<evidence type="ECO:0000256" key="4">
    <source>
        <dbReference type="ARBA" id="ARBA00022989"/>
    </source>
</evidence>
<dbReference type="KEGG" id="mees:MmiEs2_12220"/>
<keyword evidence="4 6" id="KW-1133">Transmembrane helix</keyword>
<accession>A0AA96VA47</accession>
<keyword evidence="8" id="KW-1185">Reference proteome</keyword>
<evidence type="ECO:0000313" key="7">
    <source>
        <dbReference type="EMBL" id="WNY29008.1"/>
    </source>
</evidence>
<dbReference type="InterPro" id="IPR003339">
    <property type="entry name" value="ABC/ECF_trnsptr_transmembrane"/>
</dbReference>
<evidence type="ECO:0000313" key="8">
    <source>
        <dbReference type="Proteomes" id="UP001302662"/>
    </source>
</evidence>
<evidence type="ECO:0000256" key="2">
    <source>
        <dbReference type="ARBA" id="ARBA00022475"/>
    </source>
</evidence>
<evidence type="ECO:0000256" key="1">
    <source>
        <dbReference type="ARBA" id="ARBA00004141"/>
    </source>
</evidence>
<sequence>MDDIMQYTPGNGLFHRLNAMTKIIFAVGMLIAAVMTENQYILAAMIVFIVALAAVSGLGKALLKQLPILIILSVLLVLLTVLTMKDGNTLFNLIPIGDGYIPVTTGAILFAVTMSLRFAVLISSFQMLVISTQPSELVNALYILRVPSDYALMFLIAIRFIPTLQREGVRINEAQLSRGYNPGGGLIGKIKQTGPVMLPLMLNSLSKADTLGLTIDMRGYRKASENKRKIKYKAADILMIAAVLAIIVLMAAIALGLLVLPI</sequence>
<dbReference type="Pfam" id="PF02361">
    <property type="entry name" value="CbiQ"/>
    <property type="match status" value="1"/>
</dbReference>
<dbReference type="Proteomes" id="UP001302662">
    <property type="component" value="Chromosome"/>
</dbReference>
<proteinExistence type="predicted"/>
<gene>
    <name evidence="7" type="primary">ecfT_3</name>
    <name evidence="7" type="ORF">MmiEs2_12220</name>
</gene>
<keyword evidence="2" id="KW-1003">Cell membrane</keyword>
<evidence type="ECO:0000256" key="6">
    <source>
        <dbReference type="SAM" id="Phobius"/>
    </source>
</evidence>
<dbReference type="EMBL" id="CP131062">
    <property type="protein sequence ID" value="WNY29008.1"/>
    <property type="molecule type" value="Genomic_DNA"/>
</dbReference>
<dbReference type="GO" id="GO:0005886">
    <property type="term" value="C:plasma membrane"/>
    <property type="evidence" value="ECO:0007669"/>
    <property type="project" value="UniProtKB-ARBA"/>
</dbReference>
<feature type="transmembrane region" description="Helical" evidence="6">
    <location>
        <begin position="105"/>
        <end position="130"/>
    </location>
</feature>
<comment type="subcellular location">
    <subcellularLocation>
        <location evidence="1">Membrane</location>
        <topology evidence="1">Multi-pass membrane protein</topology>
    </subcellularLocation>
</comment>
<dbReference type="RefSeq" id="WP_316559008.1">
    <property type="nucleotide sequence ID" value="NZ_CP131062.1"/>
</dbReference>
<feature type="transmembrane region" description="Helical" evidence="6">
    <location>
        <begin position="65"/>
        <end position="84"/>
    </location>
</feature>
<name>A0AA96VA47_9EURY</name>
<keyword evidence="3 6" id="KW-0812">Transmembrane</keyword>
<dbReference type="CDD" id="cd16914">
    <property type="entry name" value="EcfT"/>
    <property type="match status" value="1"/>
</dbReference>
<evidence type="ECO:0000256" key="5">
    <source>
        <dbReference type="ARBA" id="ARBA00023136"/>
    </source>
</evidence>
<keyword evidence="5 6" id="KW-0472">Membrane</keyword>
<feature type="transmembrane region" description="Helical" evidence="6">
    <location>
        <begin position="13"/>
        <end position="33"/>
    </location>
</feature>
<dbReference type="AlphaFoldDB" id="A0AA96VA47"/>
<evidence type="ECO:0000256" key="3">
    <source>
        <dbReference type="ARBA" id="ARBA00022692"/>
    </source>
</evidence>
<reference evidence="7 8" key="1">
    <citation type="submission" date="2023-07" db="EMBL/GenBank/DDBJ databases">
        <title>Closed genome sequence of Methanimicrococcus sp. Es2.</title>
        <authorList>
            <person name="Protasov E."/>
            <person name="Platt K."/>
            <person name="Reeh H."/>
            <person name="Poehlein A."/>
            <person name="Daniel R."/>
            <person name="Brune A."/>
        </authorList>
    </citation>
    <scope>NUCLEOTIDE SEQUENCE [LARGE SCALE GENOMIC DNA]</scope>
    <source>
        <strain evidence="7 8">Es2</strain>
    </source>
</reference>
<feature type="transmembrane region" description="Helical" evidence="6">
    <location>
        <begin position="40"/>
        <end position="59"/>
    </location>
</feature>
<organism evidence="7 8">
    <name type="scientific">Methanimicrococcus stummii</name>
    <dbReference type="NCBI Taxonomy" id="3028294"/>
    <lineage>
        <taxon>Archaea</taxon>
        <taxon>Methanobacteriati</taxon>
        <taxon>Methanobacteriota</taxon>
        <taxon>Stenosarchaea group</taxon>
        <taxon>Methanomicrobia</taxon>
        <taxon>Methanosarcinales</taxon>
        <taxon>Methanosarcinaceae</taxon>
        <taxon>Methanimicrococcus</taxon>
    </lineage>
</organism>
<dbReference type="GeneID" id="85197694"/>
<protein>
    <submittedName>
        <fullName evidence="7">Energy-coupling factor transporter transmembrane protein EcfT</fullName>
    </submittedName>
</protein>